<dbReference type="InterPro" id="IPR057527">
    <property type="entry name" value="HVO_A0261-like_N"/>
</dbReference>
<evidence type="ECO:0000256" key="1">
    <source>
        <dbReference type="SAM" id="MobiDB-lite"/>
    </source>
</evidence>
<proteinExistence type="predicted"/>
<feature type="compositionally biased region" description="Basic and acidic residues" evidence="1">
    <location>
        <begin position="1"/>
        <end position="15"/>
    </location>
</feature>
<evidence type="ECO:0000313" key="4">
    <source>
        <dbReference type="EMBL" id="ELY39121.1"/>
    </source>
</evidence>
<feature type="domain" description="HVO-A0261-like N-terminal" evidence="3">
    <location>
        <begin position="47"/>
        <end position="130"/>
    </location>
</feature>
<reference evidence="4 5" key="1">
    <citation type="journal article" date="2014" name="PLoS Genet.">
        <title>Phylogenetically driven sequencing of extremely halophilic archaea reveals strategies for static and dynamic osmo-response.</title>
        <authorList>
            <person name="Becker E.A."/>
            <person name="Seitzer P.M."/>
            <person name="Tritt A."/>
            <person name="Larsen D."/>
            <person name="Krusor M."/>
            <person name="Yao A.I."/>
            <person name="Wu D."/>
            <person name="Madern D."/>
            <person name="Eisen J.A."/>
            <person name="Darling A.E."/>
            <person name="Facciotti M.T."/>
        </authorList>
    </citation>
    <scope>NUCLEOTIDE SEQUENCE [LARGE SCALE GENOMIC DNA]</scope>
    <source>
        <strain evidence="4 5">GA33</strain>
    </source>
</reference>
<dbReference type="InterPro" id="IPR036390">
    <property type="entry name" value="WH_DNA-bd_sf"/>
</dbReference>
<dbReference type="Gene3D" id="1.10.10.10">
    <property type="entry name" value="Winged helix-like DNA-binding domain superfamily/Winged helix DNA-binding domain"/>
    <property type="match status" value="1"/>
</dbReference>
<evidence type="ECO:0000259" key="2">
    <source>
        <dbReference type="Pfam" id="PF08350"/>
    </source>
</evidence>
<feature type="region of interest" description="Disordered" evidence="1">
    <location>
        <begin position="1"/>
        <end position="21"/>
    </location>
</feature>
<dbReference type="SUPFAM" id="SSF46785">
    <property type="entry name" value="Winged helix' DNA-binding domain"/>
    <property type="match status" value="1"/>
</dbReference>
<dbReference type="OrthoDB" id="330490at2157"/>
<dbReference type="eggNOG" id="arCOG02808">
    <property type="taxonomic scope" value="Archaea"/>
</dbReference>
<accession>L9VPZ8</accession>
<dbReference type="PATRIC" id="fig|1114856.3.peg.3046"/>
<dbReference type="Proteomes" id="UP000011599">
    <property type="component" value="Unassembled WGS sequence"/>
</dbReference>
<dbReference type="RefSeq" id="WP_006090888.1">
    <property type="nucleotide sequence ID" value="NZ_AOHW01000038.1"/>
</dbReference>
<dbReference type="EMBL" id="AOHW01000038">
    <property type="protein sequence ID" value="ELY39121.1"/>
    <property type="molecule type" value="Genomic_DNA"/>
</dbReference>
<gene>
    <name evidence="4" type="ORF">C496_14727</name>
</gene>
<evidence type="ECO:0000313" key="5">
    <source>
        <dbReference type="Proteomes" id="UP000011599"/>
    </source>
</evidence>
<protein>
    <submittedName>
        <fullName evidence="4">Uncharacterized protein</fullName>
    </submittedName>
</protein>
<feature type="domain" description="Methanogenesis regulatory protein FilR1 middle" evidence="2">
    <location>
        <begin position="163"/>
        <end position="291"/>
    </location>
</feature>
<keyword evidence="5" id="KW-1185">Reference proteome</keyword>
<dbReference type="InterPro" id="IPR036388">
    <property type="entry name" value="WH-like_DNA-bd_sf"/>
</dbReference>
<dbReference type="InterPro" id="IPR013561">
    <property type="entry name" value="FilR1_middle_dom"/>
</dbReference>
<dbReference type="AlphaFoldDB" id="L9VPZ8"/>
<dbReference type="Pfam" id="PF25213">
    <property type="entry name" value="HVO_A0261_N"/>
    <property type="match status" value="1"/>
</dbReference>
<evidence type="ECO:0000259" key="3">
    <source>
        <dbReference type="Pfam" id="PF25213"/>
    </source>
</evidence>
<dbReference type="Pfam" id="PF08350">
    <property type="entry name" value="FilR1_middle"/>
    <property type="match status" value="1"/>
</dbReference>
<comment type="caution">
    <text evidence="4">The sequence shown here is derived from an EMBL/GenBank/DDBJ whole genome shotgun (WGS) entry which is preliminary data.</text>
</comment>
<sequence length="307" mass="35000">MEFQKDDRPTDEERPPPGSPILEAVLENARNQRYLGQRLGAADDRVDTDLLGDIVRHGPVLEALRAEPLDRREIEARLDVSRATSHRFTQWLGEQGFVEKAEGRFRLTGRGEAVTDEVLRFEANVHTVDRLAPLLDVICEDHQEFVLEPFVDATVTLAEPTDPYQPVERFLSLLSESETVRGFNTTHMAPLALGEFHQQIFEETDTEIVYLPHVAETLFQTYPERAREAIERGHLTLRTRARLPYGLAIFDERVGIGGYDETTGLMQVFVETDSPIAYEWAERVYASIRADSNPLDRSLQRPRSDDK</sequence>
<name>L9VPZ8_9EURY</name>
<organism evidence="4 5">
    <name type="scientific">Natronorubrum tibetense GA33</name>
    <dbReference type="NCBI Taxonomy" id="1114856"/>
    <lineage>
        <taxon>Archaea</taxon>
        <taxon>Methanobacteriati</taxon>
        <taxon>Methanobacteriota</taxon>
        <taxon>Stenosarchaea group</taxon>
        <taxon>Halobacteria</taxon>
        <taxon>Halobacteriales</taxon>
        <taxon>Natrialbaceae</taxon>
        <taxon>Natronorubrum</taxon>
    </lineage>
</organism>